<dbReference type="KEGG" id="vos:KNV97_00935"/>
<dbReference type="EMBL" id="CP076642">
    <property type="protein sequence ID" value="QXO16125.1"/>
    <property type="molecule type" value="Genomic_DNA"/>
</dbReference>
<keyword evidence="1" id="KW-0732">Signal</keyword>
<evidence type="ECO:0000256" key="1">
    <source>
        <dbReference type="SAM" id="SignalP"/>
    </source>
</evidence>
<dbReference type="AlphaFoldDB" id="A0A975YM71"/>
<dbReference type="Proteomes" id="UP000694232">
    <property type="component" value="Chromosome 2"/>
</dbReference>
<sequence>MKKLLLPLLTVLVASGCSTVPVLTQDSPELQTTQSFSAVDDKAVIYLYRDREANFGLFELEIHIDDEDVNTYPACYRRFELEPGNYFFEADHPDVFGFEDEMDFTAKAGEVSYFEYLPIARFGIPGETKIVAKTAEETQQLIREQDLCVNPIVQLKARD</sequence>
<name>A0A975YM71_9VIBR</name>
<evidence type="ECO:0000313" key="2">
    <source>
        <dbReference type="EMBL" id="QXO16125.1"/>
    </source>
</evidence>
<feature type="signal peptide" evidence="1">
    <location>
        <begin position="1"/>
        <end position="19"/>
    </location>
</feature>
<protein>
    <submittedName>
        <fullName evidence="2">DUF2846 domain-containing protein</fullName>
    </submittedName>
</protein>
<proteinExistence type="predicted"/>
<accession>A0A975YM71</accession>
<evidence type="ECO:0000313" key="3">
    <source>
        <dbReference type="Proteomes" id="UP000694232"/>
    </source>
</evidence>
<gene>
    <name evidence="2" type="ORF">KNV97_00935</name>
</gene>
<dbReference type="RefSeq" id="WP_218561878.1">
    <property type="nucleotide sequence ID" value="NZ_CP076642.1"/>
</dbReference>
<keyword evidence="3" id="KW-1185">Reference proteome</keyword>
<dbReference type="PROSITE" id="PS51257">
    <property type="entry name" value="PROKAR_LIPOPROTEIN"/>
    <property type="match status" value="1"/>
</dbReference>
<reference evidence="2" key="1">
    <citation type="submission" date="2021-06" db="EMBL/GenBank/DDBJ databases">
        <title>Vibrio nov. sp., novel gut bacterium isolated from Yellow Sea oyster.</title>
        <authorList>
            <person name="Muhammad N."/>
            <person name="Nguyen T.H."/>
            <person name="Lee Y.-J."/>
            <person name="Ko J."/>
            <person name="Kim S.-G."/>
        </authorList>
    </citation>
    <scope>NUCLEOTIDE SEQUENCE</scope>
    <source>
        <strain evidence="2">OG9-811</strain>
    </source>
</reference>
<feature type="chain" id="PRO_5037239722" evidence="1">
    <location>
        <begin position="20"/>
        <end position="159"/>
    </location>
</feature>
<organism evidence="2 3">
    <name type="scientific">Vibrio ostreae</name>
    <dbReference type="NCBI Taxonomy" id="2841925"/>
    <lineage>
        <taxon>Bacteria</taxon>
        <taxon>Pseudomonadati</taxon>
        <taxon>Pseudomonadota</taxon>
        <taxon>Gammaproteobacteria</taxon>
        <taxon>Vibrionales</taxon>
        <taxon>Vibrionaceae</taxon>
        <taxon>Vibrio</taxon>
    </lineage>
</organism>